<sequence>MSVGLSVVEVAEFAEVFADVVAARVVLESAGLVRSRHPGWTTAVEFWSEAGRLLAAGVVVDGRARLMGVAAGLFPGNEVFAAGVAGGLGDGGRGLSVWGVPERLVRFVGREDLLEEVHAAAGAAARVSLVALDGLGGVGKTALALEYAHRHRAEFDVVWWVVAERAELVEARLAELAGPLGLPAESDADAVWAALRGVASWLVVFDNVEEVAAVARFRPSGGGRVLVTSRNRAVRGLGSAWIEVPTLERSASLELLESGPAGADHVGADRVAALLGDLPLAVDQAAGYLARTGISAQRYARLVEAQPGVMLGRGQVVDRPDTVASVWQVSVTWLRAENPAAVGLLELCAWCGPEPIPVDLFTGDHVDWPETAGDRGGLAALRVAAGDSVAWEEAVGALVGYSLARRDGDALVVHRLVAAVTREDAPDGRSDEALRVLAGLLCEVLPGDVWGNPGGWPAWRVLLPHALAVAESARGGEGQLFADGCWLADRTATYWQGHGQLPAAIGLFEQTLTDRERVLGAEHPDTLISRNNLAYAYRAVGRVEQAIGLFEQTLTDRERVLGAEHPDTLISRNDLAGAYETAGRVEQAIGLYEQTLTDRERVLGAEHPDTLISRNNLAGAYETAGRVEQAIGLYEQTLTDRERVLGAEHPDTLISRNNLAGAYETAGRVEQAIGLYEQTLTDRERVLGAEHPDTLISRNNLAGAYETAGRVEQAIGLYEQTMAVAQRVLDQEHPWLATFRANLKRAREATATCDSSAPS</sequence>
<dbReference type="STRING" id="298654.FraEuI1c_3005"/>
<evidence type="ECO:0000259" key="1">
    <source>
        <dbReference type="Pfam" id="PF00931"/>
    </source>
</evidence>
<organism evidence="3 4">
    <name type="scientific">Pseudofrankia inefficax (strain DSM 45817 / CECT 9037 / DDB 130130 / EuI1c)</name>
    <name type="common">Frankia inefficax</name>
    <dbReference type="NCBI Taxonomy" id="298654"/>
    <lineage>
        <taxon>Bacteria</taxon>
        <taxon>Bacillati</taxon>
        <taxon>Actinomycetota</taxon>
        <taxon>Actinomycetes</taxon>
        <taxon>Frankiales</taxon>
        <taxon>Frankiaceae</taxon>
        <taxon>Pseudofrankia</taxon>
    </lineage>
</organism>
<proteinExistence type="predicted"/>
<dbReference type="InterPro" id="IPR053137">
    <property type="entry name" value="NLR-like"/>
</dbReference>
<reference evidence="3 4" key="1">
    <citation type="submission" date="2010-10" db="EMBL/GenBank/DDBJ databases">
        <title>Complete sequence of Frankia sp. EuI1c.</title>
        <authorList>
            <consortium name="US DOE Joint Genome Institute"/>
            <person name="Lucas S."/>
            <person name="Copeland A."/>
            <person name="Lapidus A."/>
            <person name="Cheng J.-F."/>
            <person name="Bruce D."/>
            <person name="Goodwin L."/>
            <person name="Pitluck S."/>
            <person name="Chertkov O."/>
            <person name="Detter J.C."/>
            <person name="Han C."/>
            <person name="Tapia R."/>
            <person name="Land M."/>
            <person name="Hauser L."/>
            <person name="Jeffries C."/>
            <person name="Kyrpides N."/>
            <person name="Ivanova N."/>
            <person name="Mikhailova N."/>
            <person name="Beauchemin N."/>
            <person name="Sen A."/>
            <person name="Sur S.A."/>
            <person name="Gtari M."/>
            <person name="Wall L."/>
            <person name="Tisa L."/>
            <person name="Woyke T."/>
        </authorList>
    </citation>
    <scope>NUCLEOTIDE SEQUENCE [LARGE SCALE GENOMIC DNA]</scope>
    <source>
        <strain evidence="4">DSM 45817 / CECT 9037 / EuI1c</strain>
    </source>
</reference>
<protein>
    <submittedName>
        <fullName evidence="3">Uncharacterized protein</fullName>
    </submittedName>
</protein>
<dbReference type="Pfam" id="PF19955">
    <property type="entry name" value="EAD1"/>
    <property type="match status" value="1"/>
</dbReference>
<dbReference type="EMBL" id="CP002299">
    <property type="protein sequence ID" value="ADP81030.1"/>
    <property type="molecule type" value="Genomic_DNA"/>
</dbReference>
<dbReference type="InterPro" id="IPR027417">
    <property type="entry name" value="P-loop_NTPase"/>
</dbReference>
<evidence type="ECO:0000313" key="3">
    <source>
        <dbReference type="EMBL" id="ADP81030.1"/>
    </source>
</evidence>
<gene>
    <name evidence="3" type="ordered locus">FraEuI1c_3005</name>
</gene>
<dbReference type="eggNOG" id="COG0457">
    <property type="taxonomic scope" value="Bacteria"/>
</dbReference>
<evidence type="ECO:0000313" key="4">
    <source>
        <dbReference type="Proteomes" id="UP000002484"/>
    </source>
</evidence>
<dbReference type="InterPro" id="IPR011990">
    <property type="entry name" value="TPR-like_helical_dom_sf"/>
</dbReference>
<keyword evidence="4" id="KW-1185">Reference proteome</keyword>
<dbReference type="KEGG" id="fri:FraEuI1c_3005"/>
<dbReference type="OrthoDB" id="580767at2"/>
<dbReference type="PANTHER" id="PTHR46082">
    <property type="entry name" value="ATP/GTP-BINDING PROTEIN-RELATED"/>
    <property type="match status" value="1"/>
</dbReference>
<dbReference type="PANTHER" id="PTHR46082:SF6">
    <property type="entry name" value="AAA+ ATPASE DOMAIN-CONTAINING PROTEIN-RELATED"/>
    <property type="match status" value="1"/>
</dbReference>
<dbReference type="InterPro" id="IPR002182">
    <property type="entry name" value="NB-ARC"/>
</dbReference>
<dbReference type="Pfam" id="PF13424">
    <property type="entry name" value="TPR_12"/>
    <property type="match status" value="2"/>
</dbReference>
<dbReference type="PRINTS" id="PR00381">
    <property type="entry name" value="KINESINLIGHT"/>
</dbReference>
<feature type="domain" description="NB-ARC" evidence="1">
    <location>
        <begin position="125"/>
        <end position="258"/>
    </location>
</feature>
<dbReference type="SUPFAM" id="SSF52540">
    <property type="entry name" value="P-loop containing nucleoside triphosphate hydrolases"/>
    <property type="match status" value="1"/>
</dbReference>
<dbReference type="Gene3D" id="1.25.40.10">
    <property type="entry name" value="Tetratricopeptide repeat domain"/>
    <property type="match status" value="2"/>
</dbReference>
<dbReference type="Pfam" id="PF13374">
    <property type="entry name" value="TPR_10"/>
    <property type="match status" value="2"/>
</dbReference>
<dbReference type="Proteomes" id="UP000002484">
    <property type="component" value="Chromosome"/>
</dbReference>
<dbReference type="Gene3D" id="3.40.50.300">
    <property type="entry name" value="P-loop containing nucleotide triphosphate hydrolases"/>
    <property type="match status" value="1"/>
</dbReference>
<dbReference type="AlphaFoldDB" id="E3JBL0"/>
<dbReference type="InterPro" id="IPR045430">
    <property type="entry name" value="EAD1"/>
</dbReference>
<accession>E3JBL0</accession>
<evidence type="ECO:0000259" key="2">
    <source>
        <dbReference type="Pfam" id="PF19955"/>
    </source>
</evidence>
<dbReference type="NCBIfam" id="NF040586">
    <property type="entry name" value="FxSxx_TPR"/>
    <property type="match status" value="1"/>
</dbReference>
<dbReference type="GO" id="GO:0043531">
    <property type="term" value="F:ADP binding"/>
    <property type="evidence" value="ECO:0007669"/>
    <property type="project" value="InterPro"/>
</dbReference>
<dbReference type="SUPFAM" id="SSF48452">
    <property type="entry name" value="TPR-like"/>
    <property type="match status" value="2"/>
</dbReference>
<feature type="domain" description="Effector-associated" evidence="2">
    <location>
        <begin position="10"/>
        <end position="85"/>
    </location>
</feature>
<dbReference type="InParanoid" id="E3JBL0"/>
<name>E3JBL0_PSEI1</name>
<dbReference type="HOGENOM" id="CLU_000288_125_8_11"/>
<dbReference type="Pfam" id="PF00931">
    <property type="entry name" value="NB-ARC"/>
    <property type="match status" value="1"/>
</dbReference>